<reference evidence="2 3" key="2">
    <citation type="submission" date="2018-05" db="EMBL/GenBank/DDBJ databases">
        <authorList>
            <person name="Lanie J.A."/>
            <person name="Ng W.-L."/>
            <person name="Kazmierczak K.M."/>
            <person name="Andrzejewski T.M."/>
            <person name="Davidsen T.M."/>
            <person name="Wayne K.J."/>
            <person name="Tettelin H."/>
            <person name="Glass J.I."/>
            <person name="Rusch D."/>
            <person name="Podicherti R."/>
            <person name="Tsui H.-C.T."/>
            <person name="Winkler M.E."/>
        </authorList>
    </citation>
    <scope>NUCLEOTIDE SEQUENCE [LARGE SCALE GENOMIC DNA]</scope>
    <source>
        <strain evidence="2 3">C305</strain>
    </source>
</reference>
<reference evidence="2 3" key="1">
    <citation type="submission" date="2018-05" db="EMBL/GenBank/DDBJ databases">
        <title>Brumimicrobium oceani sp. nov., isolated from coastal sediment.</title>
        <authorList>
            <person name="Kou Y."/>
        </authorList>
    </citation>
    <scope>NUCLEOTIDE SEQUENCE [LARGE SCALE GENOMIC DNA]</scope>
    <source>
        <strain evidence="2 3">C305</strain>
    </source>
</reference>
<gene>
    <name evidence="2" type="ORF">DIT68_01260</name>
</gene>
<proteinExistence type="predicted"/>
<keyword evidence="1" id="KW-1133">Transmembrane helix</keyword>
<keyword evidence="1" id="KW-0472">Membrane</keyword>
<dbReference type="RefSeq" id="WP_109357995.1">
    <property type="nucleotide sequence ID" value="NZ_QFRJ01000001.1"/>
</dbReference>
<dbReference type="OrthoDB" id="9870173at2"/>
<keyword evidence="1" id="KW-0812">Transmembrane</keyword>
<keyword evidence="3" id="KW-1185">Reference proteome</keyword>
<name>A0A2U2XGP0_9FLAO</name>
<evidence type="ECO:0000256" key="1">
    <source>
        <dbReference type="SAM" id="Phobius"/>
    </source>
</evidence>
<evidence type="ECO:0000313" key="2">
    <source>
        <dbReference type="EMBL" id="PWH86917.1"/>
    </source>
</evidence>
<accession>A0A2U2XGP0</accession>
<dbReference type="Proteomes" id="UP000245370">
    <property type="component" value="Unassembled WGS sequence"/>
</dbReference>
<dbReference type="AlphaFoldDB" id="A0A2U2XGP0"/>
<organism evidence="2 3">
    <name type="scientific">Brumimicrobium oceani</name>
    <dbReference type="NCBI Taxonomy" id="2100725"/>
    <lineage>
        <taxon>Bacteria</taxon>
        <taxon>Pseudomonadati</taxon>
        <taxon>Bacteroidota</taxon>
        <taxon>Flavobacteriia</taxon>
        <taxon>Flavobacteriales</taxon>
        <taxon>Crocinitomicaceae</taxon>
        <taxon>Brumimicrobium</taxon>
    </lineage>
</organism>
<protein>
    <submittedName>
        <fullName evidence="2">Uncharacterized protein</fullName>
    </submittedName>
</protein>
<sequence>MNLLENLRKKVSKLSLGVKFIVRILYPVTLYLIFFFLLHINLRIELQNVQFVFIILWLLIEWQIFFKKPQEH</sequence>
<evidence type="ECO:0000313" key="3">
    <source>
        <dbReference type="Proteomes" id="UP000245370"/>
    </source>
</evidence>
<feature type="transmembrane region" description="Helical" evidence="1">
    <location>
        <begin position="48"/>
        <end position="66"/>
    </location>
</feature>
<dbReference type="EMBL" id="QFRJ01000001">
    <property type="protein sequence ID" value="PWH86917.1"/>
    <property type="molecule type" value="Genomic_DNA"/>
</dbReference>
<feature type="transmembrane region" description="Helical" evidence="1">
    <location>
        <begin position="20"/>
        <end position="42"/>
    </location>
</feature>
<comment type="caution">
    <text evidence="2">The sequence shown here is derived from an EMBL/GenBank/DDBJ whole genome shotgun (WGS) entry which is preliminary data.</text>
</comment>